<reference evidence="12 13" key="1">
    <citation type="submission" date="2016-06" db="EMBL/GenBank/DDBJ databases">
        <title>Revisiting the taxonomy of the Elizabethkingia Genus based on Whole-Genome Sequencing, Optical Mapping, and MALDI-TOF.</title>
        <authorList>
            <person name="Nicholson A.C."/>
        </authorList>
    </citation>
    <scope>NUCLEOTIDE SEQUENCE [LARGE SCALE GENOMIC DNA]</scope>
    <source>
        <strain evidence="12 13">G4070</strain>
    </source>
</reference>
<evidence type="ECO:0000259" key="11">
    <source>
        <dbReference type="Pfam" id="PF13290"/>
    </source>
</evidence>
<dbReference type="SUPFAM" id="SSF49785">
    <property type="entry name" value="Galactose-binding domain-like"/>
    <property type="match status" value="1"/>
</dbReference>
<sequence>MKKLNSMVLLAALSMGTAAYGQNSIIPKPQKITVQQSAYNFSNISIQSSKAVPEAVYLQKQLKSITGQDYKLSPKANVTFTLLKKDAKQKEGYYTLTINDKGINIAGYDNQGLFYGVQTLLQLVEEHKDDLKIPYLEIEDYPKFAYRGMMLDVSRHFFNAEEVKNYLDYLAAYKYNKFHWHLTDDQGWRIEIKKYPKLTEIGAWRDGSQVGRYIDMKFDDKRYGGFYTQEQVKDVVAYAKKLHIDVIPEIEMPGHAQAALAAYPNLACTEGPFKVGKTWGVMEDIFCPKEETFKFLEGVLDEVIPLFPYKYIHIGGDEAPKKRWKESKFAQDLIKKLDLKDELHLQSYFVTRMEKCINSKGKQIIGWDEILEGGLAPNATVMSWTGIEGGIHAAKTGHKAIMTPTSTNYFDYYQGSPDTEPIAIGGDLRLPKVYAYNPIPKELTPEQAKYIWGTQGNLWTEYILDFKHVQHMIFPRMMALSEVAWGTSNPNEYKNFESRVIQHFKILDRKGIDYSKAIYEVDGKSTSKDGKVFYNLTSANQPENIRYTTDGSEPTLQSNVYSKPIQVDKTMTVKSAYFENGKKASAVTSQDFLITKSTGKKITLEKQPSEAYSTGGAASLVDGIRGNMKNHGKSWLGFSGKDVVATIDFGAKTDFTSVQFSTLERPGSWIYWPSAAKVYVSDNGTDFREVKAVDAATIQQSNGVITMSFPKQTAQFIKVEIKNMGKVPDGKAGAGNNAWLFVDEIAVN</sequence>
<evidence type="ECO:0000256" key="5">
    <source>
        <dbReference type="ARBA" id="ARBA00023295"/>
    </source>
</evidence>
<dbReference type="InterPro" id="IPR029018">
    <property type="entry name" value="Hex-like_dom2"/>
</dbReference>
<dbReference type="Pfam" id="PF02838">
    <property type="entry name" value="Glyco_hydro_20b"/>
    <property type="match status" value="1"/>
</dbReference>
<dbReference type="InterPro" id="IPR015883">
    <property type="entry name" value="Glyco_hydro_20_cat"/>
</dbReference>
<feature type="domain" description="Beta-hexosaminidase bacterial type N-terminal" evidence="10">
    <location>
        <begin position="24"/>
        <end position="141"/>
    </location>
</feature>
<evidence type="ECO:0000256" key="1">
    <source>
        <dbReference type="ARBA" id="ARBA00001231"/>
    </source>
</evidence>
<dbReference type="InterPro" id="IPR059177">
    <property type="entry name" value="GH29D-like_dom"/>
</dbReference>
<dbReference type="SUPFAM" id="SSF51445">
    <property type="entry name" value="(Trans)glycosidases"/>
    <property type="match status" value="1"/>
</dbReference>
<feature type="domain" description="GH29D-like beta-sandwich" evidence="11">
    <location>
        <begin position="534"/>
        <end position="589"/>
    </location>
</feature>
<dbReference type="InterPro" id="IPR017853">
    <property type="entry name" value="GH"/>
</dbReference>
<dbReference type="InterPro" id="IPR025705">
    <property type="entry name" value="Beta_hexosaminidase_sua/sub"/>
</dbReference>
<evidence type="ECO:0000256" key="3">
    <source>
        <dbReference type="ARBA" id="ARBA00012663"/>
    </source>
</evidence>
<dbReference type="GO" id="GO:0004563">
    <property type="term" value="F:beta-N-acetylhexosaminidase activity"/>
    <property type="evidence" value="ECO:0007669"/>
    <property type="project" value="UniProtKB-EC"/>
</dbReference>
<evidence type="ECO:0000256" key="2">
    <source>
        <dbReference type="ARBA" id="ARBA00006285"/>
    </source>
</evidence>
<dbReference type="Gene3D" id="3.20.20.80">
    <property type="entry name" value="Glycosidases"/>
    <property type="match status" value="1"/>
</dbReference>
<dbReference type="PANTHER" id="PTHR22600">
    <property type="entry name" value="BETA-HEXOSAMINIDASE"/>
    <property type="match status" value="1"/>
</dbReference>
<evidence type="ECO:0000256" key="7">
    <source>
        <dbReference type="SAM" id="SignalP"/>
    </source>
</evidence>
<dbReference type="GO" id="GO:0016020">
    <property type="term" value="C:membrane"/>
    <property type="evidence" value="ECO:0007669"/>
    <property type="project" value="TreeGrafter"/>
</dbReference>
<keyword evidence="7" id="KW-0732">Signal</keyword>
<feature type="signal peptide" evidence="7">
    <location>
        <begin position="1"/>
        <end position="21"/>
    </location>
</feature>
<keyword evidence="4" id="KW-0378">Hydrolase</keyword>
<accession>A0A1T3MYJ1</accession>
<dbReference type="CDD" id="cd06563">
    <property type="entry name" value="GH20_chitobiase-like"/>
    <property type="match status" value="1"/>
</dbReference>
<evidence type="ECO:0000259" key="9">
    <source>
        <dbReference type="Pfam" id="PF00754"/>
    </source>
</evidence>
<dbReference type="SUPFAM" id="SSF55545">
    <property type="entry name" value="beta-N-acetylhexosaminidase-like domain"/>
    <property type="match status" value="1"/>
</dbReference>
<dbReference type="PRINTS" id="PR00738">
    <property type="entry name" value="GLHYDRLASE20"/>
</dbReference>
<dbReference type="PANTHER" id="PTHR22600:SF57">
    <property type="entry name" value="BETA-N-ACETYLHEXOSAMINIDASE"/>
    <property type="match status" value="1"/>
</dbReference>
<protein>
    <recommendedName>
        <fullName evidence="3">beta-N-acetylhexosaminidase</fullName>
        <ecNumber evidence="3">3.2.1.52</ecNumber>
    </recommendedName>
</protein>
<dbReference type="Gene3D" id="2.60.120.260">
    <property type="entry name" value="Galactose-binding domain-like"/>
    <property type="match status" value="1"/>
</dbReference>
<dbReference type="GO" id="GO:0005975">
    <property type="term" value="P:carbohydrate metabolic process"/>
    <property type="evidence" value="ECO:0007669"/>
    <property type="project" value="InterPro"/>
</dbReference>
<name>A0A1T3MYJ1_9FLAO</name>
<comment type="catalytic activity">
    <reaction evidence="1">
        <text>Hydrolysis of terminal non-reducing N-acetyl-D-hexosamine residues in N-acetyl-beta-D-hexosaminides.</text>
        <dbReference type="EC" id="3.2.1.52"/>
    </reaction>
</comment>
<dbReference type="GO" id="GO:0030203">
    <property type="term" value="P:glycosaminoglycan metabolic process"/>
    <property type="evidence" value="ECO:0007669"/>
    <property type="project" value="TreeGrafter"/>
</dbReference>
<gene>
    <name evidence="12" type="ORF">BAZ10_17505</name>
</gene>
<evidence type="ECO:0000259" key="10">
    <source>
        <dbReference type="Pfam" id="PF02838"/>
    </source>
</evidence>
<dbReference type="InterPro" id="IPR015882">
    <property type="entry name" value="HEX_bac_N"/>
</dbReference>
<organism evidence="12 13">
    <name type="scientific">Elizabethkingia occulta</name>
    <dbReference type="NCBI Taxonomy" id="1867263"/>
    <lineage>
        <taxon>Bacteria</taxon>
        <taxon>Pseudomonadati</taxon>
        <taxon>Bacteroidota</taxon>
        <taxon>Flavobacteriia</taxon>
        <taxon>Flavobacteriales</taxon>
        <taxon>Weeksellaceae</taxon>
        <taxon>Elizabethkingia</taxon>
    </lineage>
</organism>
<evidence type="ECO:0000259" key="8">
    <source>
        <dbReference type="Pfam" id="PF00728"/>
    </source>
</evidence>
<dbReference type="InterPro" id="IPR000421">
    <property type="entry name" value="FA58C"/>
</dbReference>
<evidence type="ECO:0000256" key="4">
    <source>
        <dbReference type="ARBA" id="ARBA00022801"/>
    </source>
</evidence>
<evidence type="ECO:0000313" key="12">
    <source>
        <dbReference type="EMBL" id="OPC69672.1"/>
    </source>
</evidence>
<dbReference type="AlphaFoldDB" id="A0A1T3MYJ1"/>
<keyword evidence="13" id="KW-1185">Reference proteome</keyword>
<comment type="caution">
    <text evidence="12">The sequence shown here is derived from an EMBL/GenBank/DDBJ whole genome shotgun (WGS) entry which is preliminary data.</text>
</comment>
<dbReference type="Gene3D" id="3.30.379.10">
    <property type="entry name" value="Chitobiase/beta-hexosaminidase domain 2-like"/>
    <property type="match status" value="1"/>
</dbReference>
<dbReference type="Pfam" id="PF13290">
    <property type="entry name" value="CHB_HEX_C_1"/>
    <property type="match status" value="1"/>
</dbReference>
<dbReference type="RefSeq" id="WP_078770382.1">
    <property type="nucleotide sequence ID" value="NZ_CBCSBR010000014.1"/>
</dbReference>
<evidence type="ECO:0000256" key="6">
    <source>
        <dbReference type="PIRSR" id="PIRSR625705-1"/>
    </source>
</evidence>
<comment type="similarity">
    <text evidence="2">Belongs to the glycosyl hydrolase 20 family.</text>
</comment>
<evidence type="ECO:0000313" key="13">
    <source>
        <dbReference type="Proteomes" id="UP000190813"/>
    </source>
</evidence>
<feature type="chain" id="PRO_5012639814" description="beta-N-acetylhexosaminidase" evidence="7">
    <location>
        <begin position="22"/>
        <end position="748"/>
    </location>
</feature>
<proteinExistence type="inferred from homology"/>
<dbReference type="EMBL" id="MAHX01000002">
    <property type="protein sequence ID" value="OPC69672.1"/>
    <property type="molecule type" value="Genomic_DNA"/>
</dbReference>
<feature type="domain" description="Glycoside hydrolase family 20 catalytic" evidence="8">
    <location>
        <begin position="144"/>
        <end position="486"/>
    </location>
</feature>
<keyword evidence="5" id="KW-0326">Glycosidase</keyword>
<feature type="domain" description="F5/8 type C" evidence="9">
    <location>
        <begin position="609"/>
        <end position="723"/>
    </location>
</feature>
<feature type="active site" description="Proton donor" evidence="6">
    <location>
        <position position="318"/>
    </location>
</feature>
<dbReference type="Pfam" id="PF00754">
    <property type="entry name" value="F5_F8_type_C"/>
    <property type="match status" value="1"/>
</dbReference>
<dbReference type="Pfam" id="PF00728">
    <property type="entry name" value="Glyco_hydro_20"/>
    <property type="match status" value="1"/>
</dbReference>
<dbReference type="Proteomes" id="UP000190813">
    <property type="component" value="Unassembled WGS sequence"/>
</dbReference>
<dbReference type="EC" id="3.2.1.52" evidence="3"/>
<dbReference type="InterPro" id="IPR008979">
    <property type="entry name" value="Galactose-bd-like_sf"/>
</dbReference>